<feature type="region of interest" description="Disordered" evidence="1">
    <location>
        <begin position="238"/>
        <end position="274"/>
    </location>
</feature>
<dbReference type="AlphaFoldDB" id="A0A8H8DMP2"/>
<keyword evidence="3" id="KW-1185">Reference proteome</keyword>
<comment type="caution">
    <text evidence="2">The sequence shown here is derived from an EMBL/GenBank/DDBJ whole genome shotgun (WGS) entry which is preliminary data.</text>
</comment>
<evidence type="ECO:0000256" key="1">
    <source>
        <dbReference type="SAM" id="MobiDB-lite"/>
    </source>
</evidence>
<evidence type="ECO:0000313" key="2">
    <source>
        <dbReference type="EMBL" id="KAG5463507.1"/>
    </source>
</evidence>
<evidence type="ECO:0000313" key="3">
    <source>
        <dbReference type="Proteomes" id="UP000673691"/>
    </source>
</evidence>
<gene>
    <name evidence="2" type="ORF">BJ554DRAFT_6829</name>
</gene>
<name>A0A8H8DMP2_9FUNG</name>
<feature type="compositionally biased region" description="Pro residues" evidence="1">
    <location>
        <begin position="101"/>
        <end position="112"/>
    </location>
</feature>
<feature type="compositionally biased region" description="Gly residues" evidence="1">
    <location>
        <begin position="126"/>
        <end position="141"/>
    </location>
</feature>
<reference evidence="2 3" key="1">
    <citation type="journal article" name="Sci. Rep.">
        <title>Genome-scale phylogenetic analyses confirm Olpidium as the closest living zoosporic fungus to the non-flagellated, terrestrial fungi.</title>
        <authorList>
            <person name="Chang Y."/>
            <person name="Rochon D."/>
            <person name="Sekimoto S."/>
            <person name="Wang Y."/>
            <person name="Chovatia M."/>
            <person name="Sandor L."/>
            <person name="Salamov A."/>
            <person name="Grigoriev I.V."/>
            <person name="Stajich J.E."/>
            <person name="Spatafora J.W."/>
        </authorList>
    </citation>
    <scope>NUCLEOTIDE SEQUENCE [LARGE SCALE GENOMIC DNA]</scope>
    <source>
        <strain evidence="2">S191</strain>
    </source>
</reference>
<protein>
    <submittedName>
        <fullName evidence="2">Uncharacterized protein</fullName>
    </submittedName>
</protein>
<feature type="compositionally biased region" description="Low complexity" evidence="1">
    <location>
        <begin position="27"/>
        <end position="50"/>
    </location>
</feature>
<feature type="region of interest" description="Disordered" evidence="1">
    <location>
        <begin position="1"/>
        <end position="142"/>
    </location>
</feature>
<dbReference type="EMBL" id="JAEFCI010000487">
    <property type="protein sequence ID" value="KAG5463507.1"/>
    <property type="molecule type" value="Genomic_DNA"/>
</dbReference>
<feature type="non-terminal residue" evidence="2">
    <location>
        <position position="1"/>
    </location>
</feature>
<proteinExistence type="predicted"/>
<organism evidence="2 3">
    <name type="scientific">Olpidium bornovanus</name>
    <dbReference type="NCBI Taxonomy" id="278681"/>
    <lineage>
        <taxon>Eukaryota</taxon>
        <taxon>Fungi</taxon>
        <taxon>Fungi incertae sedis</taxon>
        <taxon>Olpidiomycota</taxon>
        <taxon>Olpidiomycotina</taxon>
        <taxon>Olpidiomycetes</taxon>
        <taxon>Olpidiales</taxon>
        <taxon>Olpidiaceae</taxon>
        <taxon>Olpidium</taxon>
    </lineage>
</organism>
<dbReference type="Proteomes" id="UP000673691">
    <property type="component" value="Unassembled WGS sequence"/>
</dbReference>
<sequence length="313" mass="33043">RRSPSSLVGPQNAPNPSSSLPVPIPGARSFRTSTTSTASTPSRTARTGSSPLLSPSLAFRALPPSGAKPGRGRGRALCSRLVGKGVDATKTHNTPLFCSPRPLPPPPLPPRTGPRGGDHPDHPGARGQGGARRGGRGGGAGFCLELPAGNILPVDERVRLAADRSGRVRHGRARPRRGQGVRGGEAADRGRQRNAVRPHVRAPGHFPRERLSLLAGRPAARVPGRQVREQERRTRRYLRSPKTGAVVATAAESPDSSQEPRNRQGGRRRHARGHGEVWLLGRAASGVVAAVRVAGPGGVSVAKLNELVRRKKK</sequence>
<feature type="region of interest" description="Disordered" evidence="1">
    <location>
        <begin position="163"/>
        <end position="195"/>
    </location>
</feature>
<feature type="compositionally biased region" description="Polar residues" evidence="1">
    <location>
        <begin position="1"/>
        <end position="20"/>
    </location>
</feature>
<feature type="compositionally biased region" description="Basic residues" evidence="1">
    <location>
        <begin position="167"/>
        <end position="179"/>
    </location>
</feature>
<accession>A0A8H8DMP2</accession>